<dbReference type="Gene3D" id="3.40.50.300">
    <property type="entry name" value="P-loop containing nucleotide triphosphate hydrolases"/>
    <property type="match status" value="1"/>
</dbReference>
<keyword evidence="6 9" id="KW-0418">Kinase</keyword>
<sequence>MDAPAALNAATNPVASPAAAVVVMGVSGCGKTTIGQLLADHLNWQFIEGDVFHSDGNRAKMQAGIPLTDADRHTWLNVLGRELAAGKDAGVVLSCSALKRAYRQQLRDFVPDLRFIWLDVAREAAQTRVASRGNAHFFPTTLIDNQFQTLEPPDQEGGLLRVDGQDPPINIVQSAASWLALAA</sequence>
<dbReference type="PANTHER" id="PTHR43442:SF3">
    <property type="entry name" value="GLUCONOKINASE-RELATED"/>
    <property type="match status" value="1"/>
</dbReference>
<evidence type="ECO:0000256" key="1">
    <source>
        <dbReference type="ARBA" id="ARBA00004761"/>
    </source>
</evidence>
<keyword evidence="5 9" id="KW-0547">Nucleotide-binding</keyword>
<dbReference type="RefSeq" id="WP_128355866.1">
    <property type="nucleotide sequence ID" value="NZ_CP022987.1"/>
</dbReference>
<dbReference type="SUPFAM" id="SSF52540">
    <property type="entry name" value="P-loop containing nucleoside triphosphate hydrolases"/>
    <property type="match status" value="1"/>
</dbReference>
<accession>A0A410GEZ5</accession>
<dbReference type="KEGG" id="pus:CKA81_14185"/>
<dbReference type="Pfam" id="PF13671">
    <property type="entry name" value="AAA_33"/>
    <property type="match status" value="1"/>
</dbReference>
<reference evidence="10 11" key="1">
    <citation type="submission" date="2017-08" db="EMBL/GenBank/DDBJ databases">
        <authorList>
            <person name="Park S.-J."/>
            <person name="Kim H."/>
        </authorList>
    </citation>
    <scope>NUCLEOTIDE SEQUENCE [LARGE SCALE GENOMIC DNA]</scope>
    <source>
        <strain evidence="11">ye3</strain>
    </source>
</reference>
<dbReference type="OrthoDB" id="9795716at2"/>
<evidence type="ECO:0000256" key="4">
    <source>
        <dbReference type="ARBA" id="ARBA00022679"/>
    </source>
</evidence>
<keyword evidence="11" id="KW-1185">Reference proteome</keyword>
<comment type="catalytic activity">
    <reaction evidence="8 9">
        <text>D-gluconate + ATP = 6-phospho-D-gluconate + ADP + H(+)</text>
        <dbReference type="Rhea" id="RHEA:19433"/>
        <dbReference type="ChEBI" id="CHEBI:15378"/>
        <dbReference type="ChEBI" id="CHEBI:18391"/>
        <dbReference type="ChEBI" id="CHEBI:30616"/>
        <dbReference type="ChEBI" id="CHEBI:58759"/>
        <dbReference type="ChEBI" id="CHEBI:456216"/>
        <dbReference type="EC" id="2.7.1.12"/>
    </reaction>
</comment>
<dbReference type="InterPro" id="IPR027417">
    <property type="entry name" value="P-loop_NTPase"/>
</dbReference>
<evidence type="ECO:0000256" key="8">
    <source>
        <dbReference type="ARBA" id="ARBA00048090"/>
    </source>
</evidence>
<evidence type="ECO:0000256" key="6">
    <source>
        <dbReference type="ARBA" id="ARBA00022777"/>
    </source>
</evidence>
<comment type="pathway">
    <text evidence="1">Carbohydrate acid metabolism.</text>
</comment>
<dbReference type="EC" id="2.7.1.12" evidence="3 9"/>
<evidence type="ECO:0000256" key="2">
    <source>
        <dbReference type="ARBA" id="ARBA00008420"/>
    </source>
</evidence>
<name>A0A410GEZ5_9BURK</name>
<comment type="similarity">
    <text evidence="2 9">Belongs to the gluconokinase GntK/GntV family.</text>
</comment>
<dbReference type="GO" id="GO:0046316">
    <property type="term" value="F:gluconokinase activity"/>
    <property type="evidence" value="ECO:0007669"/>
    <property type="project" value="UniProtKB-EC"/>
</dbReference>
<dbReference type="AlphaFoldDB" id="A0A410GEZ5"/>
<dbReference type="CDD" id="cd02021">
    <property type="entry name" value="GntK"/>
    <property type="match status" value="1"/>
</dbReference>
<dbReference type="PANTHER" id="PTHR43442">
    <property type="entry name" value="GLUCONOKINASE-RELATED"/>
    <property type="match status" value="1"/>
</dbReference>
<dbReference type="GO" id="GO:0005737">
    <property type="term" value="C:cytoplasm"/>
    <property type="evidence" value="ECO:0007669"/>
    <property type="project" value="TreeGrafter"/>
</dbReference>
<gene>
    <name evidence="10" type="ORF">CKA81_14185</name>
</gene>
<protein>
    <recommendedName>
        <fullName evidence="3 9">Gluconokinase</fullName>
        <ecNumber evidence="3 9">2.7.1.12</ecNumber>
    </recommendedName>
</protein>
<evidence type="ECO:0000256" key="5">
    <source>
        <dbReference type="ARBA" id="ARBA00022741"/>
    </source>
</evidence>
<proteinExistence type="inferred from homology"/>
<organism evidence="10 11">
    <name type="scientific">Pollutimonas thiosulfatoxidans</name>
    <dbReference type="NCBI Taxonomy" id="2028345"/>
    <lineage>
        <taxon>Bacteria</taxon>
        <taxon>Pseudomonadati</taxon>
        <taxon>Pseudomonadota</taxon>
        <taxon>Betaproteobacteria</taxon>
        <taxon>Burkholderiales</taxon>
        <taxon>Alcaligenaceae</taxon>
        <taxon>Pollutimonas</taxon>
    </lineage>
</organism>
<evidence type="ECO:0000256" key="3">
    <source>
        <dbReference type="ARBA" id="ARBA00012054"/>
    </source>
</evidence>
<evidence type="ECO:0000256" key="9">
    <source>
        <dbReference type="RuleBase" id="RU363066"/>
    </source>
</evidence>
<dbReference type="InterPro" id="IPR006001">
    <property type="entry name" value="Therm_gnt_kin"/>
</dbReference>
<dbReference type="EMBL" id="CP022987">
    <property type="protein sequence ID" value="QAA94872.1"/>
    <property type="molecule type" value="Genomic_DNA"/>
</dbReference>
<dbReference type="Proteomes" id="UP000283474">
    <property type="component" value="Chromosome"/>
</dbReference>
<dbReference type="NCBIfam" id="TIGR01313">
    <property type="entry name" value="therm_gnt_kin"/>
    <property type="match status" value="1"/>
</dbReference>
<keyword evidence="7 9" id="KW-0067">ATP-binding</keyword>
<dbReference type="GO" id="GO:0005975">
    <property type="term" value="P:carbohydrate metabolic process"/>
    <property type="evidence" value="ECO:0007669"/>
    <property type="project" value="InterPro"/>
</dbReference>
<keyword evidence="4 9" id="KW-0808">Transferase</keyword>
<evidence type="ECO:0000256" key="7">
    <source>
        <dbReference type="ARBA" id="ARBA00022840"/>
    </source>
</evidence>
<dbReference type="GO" id="GO:0005524">
    <property type="term" value="F:ATP binding"/>
    <property type="evidence" value="ECO:0007669"/>
    <property type="project" value="UniProtKB-KW"/>
</dbReference>
<evidence type="ECO:0000313" key="10">
    <source>
        <dbReference type="EMBL" id="QAA94872.1"/>
    </source>
</evidence>
<evidence type="ECO:0000313" key="11">
    <source>
        <dbReference type="Proteomes" id="UP000283474"/>
    </source>
</evidence>